<comment type="caution">
    <text evidence="2">The sequence shown here is derived from an EMBL/GenBank/DDBJ whole genome shotgun (WGS) entry which is preliminary data.</text>
</comment>
<keyword evidence="1" id="KW-1133">Transmembrane helix</keyword>
<evidence type="ECO:0000313" key="2">
    <source>
        <dbReference type="EMBL" id="GAG16173.1"/>
    </source>
</evidence>
<keyword evidence="1" id="KW-0812">Transmembrane</keyword>
<reference evidence="2" key="1">
    <citation type="journal article" date="2014" name="Front. Microbiol.">
        <title>High frequency of phylogenetically diverse reductive dehalogenase-homologous genes in deep subseafloor sedimentary metagenomes.</title>
        <authorList>
            <person name="Kawai M."/>
            <person name="Futagami T."/>
            <person name="Toyoda A."/>
            <person name="Takaki Y."/>
            <person name="Nishi S."/>
            <person name="Hori S."/>
            <person name="Arai W."/>
            <person name="Tsubouchi T."/>
            <person name="Morono Y."/>
            <person name="Uchiyama I."/>
            <person name="Ito T."/>
            <person name="Fujiyama A."/>
            <person name="Inagaki F."/>
            <person name="Takami H."/>
        </authorList>
    </citation>
    <scope>NUCLEOTIDE SEQUENCE</scope>
    <source>
        <strain evidence="2">Expedition CK06-06</strain>
    </source>
</reference>
<gene>
    <name evidence="2" type="ORF">S01H1_54296</name>
</gene>
<accession>X0VUP0</accession>
<proteinExistence type="predicted"/>
<sequence length="91" mass="10199">MSLTLNQFLFLVITIAVVVAVTFLALLIVQIRRTARAGEETLVEIKKLVRNLKETDQKINTKIDELSPMLEATKKTAVSISEIALFLTTRI</sequence>
<protein>
    <recommendedName>
        <fullName evidence="3">DUF948 domain-containing protein</fullName>
    </recommendedName>
</protein>
<dbReference type="EMBL" id="BARS01035219">
    <property type="protein sequence ID" value="GAG16173.1"/>
    <property type="molecule type" value="Genomic_DNA"/>
</dbReference>
<name>X0VUP0_9ZZZZ</name>
<feature type="transmembrane region" description="Helical" evidence="1">
    <location>
        <begin position="6"/>
        <end position="29"/>
    </location>
</feature>
<organism evidence="2">
    <name type="scientific">marine sediment metagenome</name>
    <dbReference type="NCBI Taxonomy" id="412755"/>
    <lineage>
        <taxon>unclassified sequences</taxon>
        <taxon>metagenomes</taxon>
        <taxon>ecological metagenomes</taxon>
    </lineage>
</organism>
<dbReference type="AlphaFoldDB" id="X0VUP0"/>
<evidence type="ECO:0000256" key="1">
    <source>
        <dbReference type="SAM" id="Phobius"/>
    </source>
</evidence>
<keyword evidence="1" id="KW-0472">Membrane</keyword>
<evidence type="ECO:0008006" key="3">
    <source>
        <dbReference type="Google" id="ProtNLM"/>
    </source>
</evidence>
<feature type="non-terminal residue" evidence="2">
    <location>
        <position position="91"/>
    </location>
</feature>